<keyword evidence="2 5" id="KW-0812">Transmembrane</keyword>
<comment type="subcellular location">
    <subcellularLocation>
        <location evidence="1">Endomembrane system</location>
        <topology evidence="1">Multi-pass membrane protein</topology>
    </subcellularLocation>
</comment>
<evidence type="ECO:0000256" key="1">
    <source>
        <dbReference type="ARBA" id="ARBA00004127"/>
    </source>
</evidence>
<feature type="transmembrane region" description="Helical" evidence="5">
    <location>
        <begin position="160"/>
        <end position="183"/>
    </location>
</feature>
<keyword evidence="4 5" id="KW-0472">Membrane</keyword>
<dbReference type="InterPro" id="IPR007318">
    <property type="entry name" value="Phopholipid_MeTrfase"/>
</dbReference>
<keyword evidence="7" id="KW-1185">Reference proteome</keyword>
<evidence type="ECO:0000256" key="4">
    <source>
        <dbReference type="ARBA" id="ARBA00023136"/>
    </source>
</evidence>
<name>A0ABS8NH67_9BACT</name>
<evidence type="ECO:0000256" key="5">
    <source>
        <dbReference type="SAM" id="Phobius"/>
    </source>
</evidence>
<feature type="transmembrane region" description="Helical" evidence="5">
    <location>
        <begin position="25"/>
        <end position="50"/>
    </location>
</feature>
<dbReference type="Gene3D" id="1.20.120.1630">
    <property type="match status" value="1"/>
</dbReference>
<feature type="transmembrane region" description="Helical" evidence="5">
    <location>
        <begin position="203"/>
        <end position="226"/>
    </location>
</feature>
<feature type="transmembrane region" description="Helical" evidence="5">
    <location>
        <begin position="62"/>
        <end position="85"/>
    </location>
</feature>
<evidence type="ECO:0000256" key="3">
    <source>
        <dbReference type="ARBA" id="ARBA00022989"/>
    </source>
</evidence>
<dbReference type="EMBL" id="JAJKFW010000022">
    <property type="protein sequence ID" value="MCC9642901.1"/>
    <property type="molecule type" value="Genomic_DNA"/>
</dbReference>
<gene>
    <name evidence="6" type="ORF">LOC71_11490</name>
</gene>
<reference evidence="6" key="1">
    <citation type="submission" date="2021-11" db="EMBL/GenBank/DDBJ databases">
        <title>Genome sequence.</title>
        <authorList>
            <person name="Sun Q."/>
        </authorList>
    </citation>
    <scope>NUCLEOTIDE SEQUENCE</scope>
    <source>
        <strain evidence="6">JC740</strain>
    </source>
</reference>
<keyword evidence="3 5" id="KW-1133">Transmembrane helix</keyword>
<accession>A0ABS8NH67</accession>
<evidence type="ECO:0000313" key="6">
    <source>
        <dbReference type="EMBL" id="MCC9642901.1"/>
    </source>
</evidence>
<feature type="transmembrane region" description="Helical" evidence="5">
    <location>
        <begin position="272"/>
        <end position="290"/>
    </location>
</feature>
<proteinExistence type="predicted"/>
<evidence type="ECO:0000256" key="2">
    <source>
        <dbReference type="ARBA" id="ARBA00022692"/>
    </source>
</evidence>
<dbReference type="Proteomes" id="UP001430306">
    <property type="component" value="Unassembled WGS sequence"/>
</dbReference>
<feature type="transmembrane region" description="Helical" evidence="5">
    <location>
        <begin position="121"/>
        <end position="140"/>
    </location>
</feature>
<protein>
    <submittedName>
        <fullName evidence="6">Isoprenylcysteine carboxylmethyltransferase family protein</fullName>
    </submittedName>
</protein>
<evidence type="ECO:0000313" key="7">
    <source>
        <dbReference type="Proteomes" id="UP001430306"/>
    </source>
</evidence>
<sequence>MESPTTISRQQNATVSDGEWARRIVAGYLVVQAASTLLWWGMLILFPASIRWFWPERWPVESLWVFGLADGGLIVAGSALAALLVMRQSAWASIAVWSVAATVWYPTLVCVAVSAWTGEAWVGSSLMISMAGLSLAMATIHGRDGQPATIRTTCMLPRRAIVCTLAQTAIFWSTFLWVLPMGLLEWQLAMGVIRFQHPLQEPVAIGGFLVASALGLWSGISMSVRGQGTPLPTATASKLVVEGPYRLVRNPMAVAGIGQGIAVGWYLGSWFVIAYAFTGAVVWHLLVRPVEERDLKLRFGEDYLRYQNEVALWVPRWPGAHLASRTTLMRLPCPSQISVDAVDRFKPESPSAPQEWR</sequence>
<organism evidence="6 7">
    <name type="scientific">Rhodopirellula halodulae</name>
    <dbReference type="NCBI Taxonomy" id="2894198"/>
    <lineage>
        <taxon>Bacteria</taxon>
        <taxon>Pseudomonadati</taxon>
        <taxon>Planctomycetota</taxon>
        <taxon>Planctomycetia</taxon>
        <taxon>Pirellulales</taxon>
        <taxon>Pirellulaceae</taxon>
        <taxon>Rhodopirellula</taxon>
    </lineage>
</organism>
<comment type="caution">
    <text evidence="6">The sequence shown here is derived from an EMBL/GenBank/DDBJ whole genome shotgun (WGS) entry which is preliminary data.</text>
</comment>
<dbReference type="Pfam" id="PF04191">
    <property type="entry name" value="PEMT"/>
    <property type="match status" value="1"/>
</dbReference>
<feature type="transmembrane region" description="Helical" evidence="5">
    <location>
        <begin position="94"/>
        <end position="115"/>
    </location>
</feature>
<dbReference type="RefSeq" id="WP_230273851.1">
    <property type="nucleotide sequence ID" value="NZ_JAJKFW010000022.1"/>
</dbReference>